<feature type="compositionally biased region" description="Polar residues" evidence="6">
    <location>
        <begin position="477"/>
        <end position="494"/>
    </location>
</feature>
<keyword evidence="2" id="KW-0964">Secreted</keyword>
<proteinExistence type="predicted"/>
<keyword evidence="7" id="KW-1133">Transmembrane helix</keyword>
<dbReference type="InterPro" id="IPR041277">
    <property type="entry name" value="MBG_Lactobacillales"/>
</dbReference>
<feature type="chain" id="PRO_5046409387" evidence="8">
    <location>
        <begin position="38"/>
        <end position="2240"/>
    </location>
</feature>
<dbReference type="Pfam" id="PF19258">
    <property type="entry name" value="KxYKxGKxW_sig"/>
    <property type="match status" value="1"/>
</dbReference>
<dbReference type="EMBL" id="CP104778">
    <property type="protein sequence ID" value="WPC22596.1"/>
    <property type="molecule type" value="Genomic_DNA"/>
</dbReference>
<evidence type="ECO:0000256" key="1">
    <source>
        <dbReference type="ARBA" id="ARBA00022512"/>
    </source>
</evidence>
<dbReference type="Gene3D" id="3.10.20.320">
    <property type="entry name" value="Putative peptidoglycan bound protein (lpxtg motif)"/>
    <property type="match status" value="7"/>
</dbReference>
<feature type="signal peptide" evidence="8">
    <location>
        <begin position="1"/>
        <end position="37"/>
    </location>
</feature>
<evidence type="ECO:0000256" key="3">
    <source>
        <dbReference type="ARBA" id="ARBA00022729"/>
    </source>
</evidence>
<feature type="domain" description="Gram-positive cocci surface proteins LPxTG" evidence="9">
    <location>
        <begin position="2204"/>
        <end position="2240"/>
    </location>
</feature>
<feature type="compositionally biased region" description="Gly residues" evidence="6">
    <location>
        <begin position="2137"/>
        <end position="2148"/>
    </location>
</feature>
<evidence type="ECO:0000256" key="2">
    <source>
        <dbReference type="ARBA" id="ARBA00022525"/>
    </source>
</evidence>
<dbReference type="InterPro" id="IPR011992">
    <property type="entry name" value="EF-hand-dom_pair"/>
</dbReference>
<evidence type="ECO:0000256" key="6">
    <source>
        <dbReference type="SAM" id="MobiDB-lite"/>
    </source>
</evidence>
<dbReference type="Proteomes" id="UP001302696">
    <property type="component" value="Chromosome"/>
</dbReference>
<dbReference type="Gene3D" id="3.10.430.110">
    <property type="match status" value="6"/>
</dbReference>
<evidence type="ECO:0000256" key="7">
    <source>
        <dbReference type="SAM" id="Phobius"/>
    </source>
</evidence>
<keyword evidence="1" id="KW-0134">Cell wall</keyword>
<keyword evidence="4" id="KW-0677">Repeat</keyword>
<dbReference type="InterPro" id="IPR009459">
    <property type="entry name" value="MucBP_dom"/>
</dbReference>
<accession>A0ABZ0Q6H5</accession>
<evidence type="ECO:0000259" key="9">
    <source>
        <dbReference type="PROSITE" id="PS50847"/>
    </source>
</evidence>
<dbReference type="NCBIfam" id="TIGR01167">
    <property type="entry name" value="LPXTG_anchor"/>
    <property type="match status" value="1"/>
</dbReference>
<dbReference type="PROSITE" id="PS50847">
    <property type="entry name" value="GRAM_POS_ANCHORING"/>
    <property type="match status" value="1"/>
</dbReference>
<evidence type="ECO:0000256" key="5">
    <source>
        <dbReference type="ARBA" id="ARBA00023088"/>
    </source>
</evidence>
<dbReference type="Pfam" id="PF06458">
    <property type="entry name" value="MucBP"/>
    <property type="match status" value="7"/>
</dbReference>
<organism evidence="10 11">
    <name type="scientific">Pediococcus inopinatus</name>
    <dbReference type="NCBI Taxonomy" id="114090"/>
    <lineage>
        <taxon>Bacteria</taxon>
        <taxon>Bacillati</taxon>
        <taxon>Bacillota</taxon>
        <taxon>Bacilli</taxon>
        <taxon>Lactobacillales</taxon>
        <taxon>Lactobacillaceae</taxon>
        <taxon>Pediococcus</taxon>
    </lineage>
</organism>
<keyword evidence="7" id="KW-0812">Transmembrane</keyword>
<feature type="transmembrane region" description="Helical" evidence="7">
    <location>
        <begin position="2212"/>
        <end position="2232"/>
    </location>
</feature>
<keyword evidence="5" id="KW-0572">Peptidoglycan-anchor</keyword>
<keyword evidence="11" id="KW-1185">Reference proteome</keyword>
<feature type="region of interest" description="Disordered" evidence="6">
    <location>
        <begin position="2133"/>
        <end position="2207"/>
    </location>
</feature>
<dbReference type="RefSeq" id="WP_269451345.1">
    <property type="nucleotide sequence ID" value="NZ_BBIM01000027.1"/>
</dbReference>
<dbReference type="SUPFAM" id="SSF47473">
    <property type="entry name" value="EF-hand"/>
    <property type="match status" value="1"/>
</dbReference>
<evidence type="ECO:0000256" key="4">
    <source>
        <dbReference type="ARBA" id="ARBA00022737"/>
    </source>
</evidence>
<feature type="region of interest" description="Disordered" evidence="6">
    <location>
        <begin position="52"/>
        <end position="151"/>
    </location>
</feature>
<reference evidence="11" key="1">
    <citation type="submission" date="2024-06" db="EMBL/GenBank/DDBJ databases">
        <authorList>
            <person name="Chang H.C."/>
            <person name="Mun S.Y."/>
        </authorList>
    </citation>
    <scope>NUCLEOTIDE SEQUENCE [LARGE SCALE GENOMIC DNA]</scope>
    <source>
        <strain evidence="11">KT1</strain>
    </source>
</reference>
<keyword evidence="3 8" id="KW-0732">Signal</keyword>
<name>A0ABZ0Q6H5_9LACO</name>
<dbReference type="Pfam" id="PF17883">
    <property type="entry name" value="MBG"/>
    <property type="match status" value="6"/>
</dbReference>
<keyword evidence="7" id="KW-0472">Membrane</keyword>
<dbReference type="InterPro" id="IPR022263">
    <property type="entry name" value="KxYKxGKxW"/>
</dbReference>
<sequence length="2240" mass="230236">MKQHYKMYKTTKGWLFAGIALLTFGASVTFGSYTVQADTDVSSAESESTVVASSASSSSAASAKSTTAESASSSSAVSDTSSNASSATLSSSTSSSSSSSSAASDTPSSAVSSASGSSETADDTSLASASEGSGASSKSSVASSATSASRIAPTAADLTNTSVLSEAVDVTTAAASVDLSADSVGYGSTGNFKIDFNFAGNAGDVFTITIPANSPAYSLDTNIEELPTSQGTTSIKKNADGSTTITYTVSDNAAHIAEFTLNAYTNEWGPVAAPMTEIGTTSKKITYTINGVAQTPVTFTQIIKPSANPTAPTRTNPDTTVTSVIPDTNYVYAFAINEANGVHDDGFPSKQVNSADNYGGTTVTLPVPTGFVLNASLTNQLNAFTDGTTITQPNGESGDIIITVPAGSGNQNYQGGVGYKIAGFYDVTQTSSNQKLTASGPATLTQIINAAGDKLTATADGTWTETIRASGDDGKDGNTSAKVSAVGNSSTTPNQLLLNSDASDDPTSLNSFTFSTISASDLTDATIIITIPDGFDATSVKLPAAGATTSSYLPGTTSYGYTVTLADGTVETGTIAAGATLTPTDNSSIRKLVLTPNFLAAGANSGNILEKGSQKIVVYGKLSATYDDGTAVLAGDTLTSTIEIAFGSTTETGGIEFTNATGTVTQTVVTTGVAKVSGYKHQTSQVPGKVAGTISLSMSGDTNQTANAVYEPIYYFVIPSGTTVSNITNVPAGGVISEFLADNGQEVVKIDYTGSGVSVTTQETYLLSIELTNNGDAMPGEYSFAMYVTSPTTPLQNKTPVTDTSFTDGDVNALSFYTDTWKIISVSSVYEASTAQGNQDTTAVKDGTSLTTEDSTLIFNDAIQNTSKKEATNVISLINLPTVGDSQGSQYTFDMTGAITVPAGGTVLYSTSQQTPPTSGQPSTSGYVTADQILDWSTVRSIIIEFDSIASNQTTGRIAIVGTTENFADQANKTGYLETALYSDGYMPVVSGAGTAAQITIIAPSTVELSKVSFPYDGNTKASEASGLTAKVTLSDGTSTTVSLDNSDIVLTVPDGTDAGSYTYKLSATGLAKVNEVAGTDTLSNPDTTGTIIITAAEVKASLNNDGFAFDGVTKASEDKGLIATVALKDGTTKEVSLTSDDIVVANDSTKGGEYSYTLSDTGLAKVQTAVGDNYVVNATDVTGTITIASPPAVSLGQDSFVYNGTSASGADDLSVVLVMPDGSRQTLKLTSGDITVTDDSANVGEYTYKLSADGLARLQAIVGTETITNPDATAKITITPATSIVDLNDVSINYDGTTKASDATGLTATATVVTADGDSKVVDLTSGDITATDDDTAPGDYTYTLNDAGLAAVQAAVGSNYTVTNATGTITITAIKAKVTLNDTSFTYDGTTKASQASGLTATVDGKVVDLTSEDITVANDGTNANGYKYSLSATGLQKVQSAVGSNYILNSDGVTGTITIDKAKVTITAPTLLKDYDGKPYAGDTSATISDKPAAGVDLQYSLTDISGDVNQGTYPITVTATDADNPNYIVSVVNGNLTIKAADTSVVLNPGGFSFDGTTKASEANNLTATVNGQKVDLTSSDIVMVTKDGTASGDYTYSLSATGLAKVQAAAGDNYTVNADATGTITITPVAAKVTFKFIDGQGNKIKADQIVDGNVGDAYSLTAPNIPGYAFESSDEPLSGTITGNETITLVYKNGTVAEETPAKVTFKFVDENGNTIKSDQVLNGYVGNAYDLTAPDIDGYAFASSDEPLNGKITGDETITLVYKNGTVATETPAKVTFKFVDENGNTIKSDQVLNGYVGNAYDLTAPNIDGYAFASSDEPLNGKITGDETITLVYKNGTVATETPAKVTFKFVDENGNTIKSDQVLNGYVGNAYDLTAPNIDGYAFASSDEPLNGKITGDETITLVYKNGTVATETPAKVTFKFVDENGNTIKSDQVLNGYVGNAYDLTAPTIAGYVFASSDEPLNGKITGDNTITLVYKHGEVAEETPAKVTFKFVDENGNTIKSDQVLNGFVGNAYDLTAPNIDGYAFESSDEPLDGKITGDETITLVYKSGTVATETPAKVTFKFVDENGNTIKSDQVLNGYVGNAYDMTAPTISGYTFLNADGLLSGTITGNATVTLIYKSKTSLPNGGGNGGDGTGTTPGKTPDNSGDNGSTNTVSGHKSNGSVEKTSFSTNATAQPQTRAALAQTKTQAKRLPQTGDSQVNPLAIIGMSLMATFFGLFGIKRKKHEQD</sequence>
<dbReference type="Pfam" id="PF00746">
    <property type="entry name" value="Gram_pos_anchor"/>
    <property type="match status" value="1"/>
</dbReference>
<dbReference type="InterPro" id="IPR019931">
    <property type="entry name" value="LPXTG_anchor"/>
</dbReference>
<feature type="compositionally biased region" description="Polar residues" evidence="6">
    <location>
        <begin position="2157"/>
        <end position="2190"/>
    </location>
</feature>
<gene>
    <name evidence="10" type="ORF">N6G96_01375</name>
</gene>
<protein>
    <submittedName>
        <fullName evidence="10">MucBP domain-containing protein</fullName>
    </submittedName>
</protein>
<evidence type="ECO:0000313" key="10">
    <source>
        <dbReference type="EMBL" id="WPC22596.1"/>
    </source>
</evidence>
<evidence type="ECO:0000313" key="11">
    <source>
        <dbReference type="Proteomes" id="UP001302696"/>
    </source>
</evidence>
<feature type="region of interest" description="Disordered" evidence="6">
    <location>
        <begin position="468"/>
        <end position="494"/>
    </location>
</feature>
<evidence type="ECO:0000256" key="8">
    <source>
        <dbReference type="SAM" id="SignalP"/>
    </source>
</evidence>